<reference evidence="1 2" key="2">
    <citation type="submission" date="2018-11" db="EMBL/GenBank/DDBJ databases">
        <authorList>
            <consortium name="Pathogen Informatics"/>
        </authorList>
    </citation>
    <scope>NUCLEOTIDE SEQUENCE [LARGE SCALE GENOMIC DNA]</scope>
</reference>
<protein>
    <submittedName>
        <fullName evidence="1 3">Uncharacterized protein</fullName>
    </submittedName>
</protein>
<evidence type="ECO:0000313" key="1">
    <source>
        <dbReference type="EMBL" id="VDK23581.1"/>
    </source>
</evidence>
<accession>A0A0R3VWE3</accession>
<evidence type="ECO:0000313" key="3">
    <source>
        <dbReference type="WBParaSite" id="TASK_0000173701-mRNA-1"/>
    </source>
</evidence>
<name>A0A0R3VWE3_TAEAS</name>
<dbReference type="Proteomes" id="UP000282613">
    <property type="component" value="Unassembled WGS sequence"/>
</dbReference>
<gene>
    <name evidence="1" type="ORF">TASK_LOCUS1738</name>
</gene>
<dbReference type="AlphaFoldDB" id="A0A0R3VWE3"/>
<organism evidence="3">
    <name type="scientific">Taenia asiatica</name>
    <name type="common">Asian tapeworm</name>
    <dbReference type="NCBI Taxonomy" id="60517"/>
    <lineage>
        <taxon>Eukaryota</taxon>
        <taxon>Metazoa</taxon>
        <taxon>Spiralia</taxon>
        <taxon>Lophotrochozoa</taxon>
        <taxon>Platyhelminthes</taxon>
        <taxon>Cestoda</taxon>
        <taxon>Eucestoda</taxon>
        <taxon>Cyclophyllidea</taxon>
        <taxon>Taeniidae</taxon>
        <taxon>Taenia</taxon>
    </lineage>
</organism>
<evidence type="ECO:0000313" key="2">
    <source>
        <dbReference type="Proteomes" id="UP000282613"/>
    </source>
</evidence>
<dbReference type="EMBL" id="UYRS01000553">
    <property type="protein sequence ID" value="VDK23581.1"/>
    <property type="molecule type" value="Genomic_DNA"/>
</dbReference>
<sequence>MSDICGKAEDLINVQTLEHWKRCYYAMEEDSSGLRSYYQPACVVRRFDDHNEETTSGLASMPTVALRG</sequence>
<dbReference type="WBParaSite" id="TASK_0000173701-mRNA-1">
    <property type="protein sequence ID" value="TASK_0000173701-mRNA-1"/>
    <property type="gene ID" value="TASK_0000173701"/>
</dbReference>
<proteinExistence type="predicted"/>
<keyword evidence="2" id="KW-1185">Reference proteome</keyword>
<reference evidence="3" key="1">
    <citation type="submission" date="2017-02" db="UniProtKB">
        <authorList>
            <consortium name="WormBaseParasite"/>
        </authorList>
    </citation>
    <scope>IDENTIFICATION</scope>
</reference>